<evidence type="ECO:0000313" key="2">
    <source>
        <dbReference type="Proteomes" id="UP000182259"/>
    </source>
</evidence>
<reference evidence="1 2" key="1">
    <citation type="submission" date="2016-10" db="EMBL/GenBank/DDBJ databases">
        <authorList>
            <person name="de Groot N.N."/>
        </authorList>
    </citation>
    <scope>NUCLEOTIDE SEQUENCE [LARGE SCALE GENOMIC DNA]</scope>
    <source>
        <strain evidence="1 2">PYCC 4715</strain>
    </source>
</reference>
<gene>
    <name evidence="1" type="ORF">SAMEA4029009_CIC11G00000005103</name>
</gene>
<accession>A0A1L0BIW9</accession>
<name>A0A1L0BIW9_9ASCO</name>
<sequence length="533" mass="61859">MAKKSAFIDQPSVVKCKRLIRPLISKIHVLTDLYVKYPSKFHFDMELFTSAKVDGGNLRFTRPSSANDRLASLKPFISPEMFQAYTEIFSIFRTIVGTICDLERGGNMAKLSSLAALHIGKSISLGTKSTFYKLNQVMLFEPDTFPRHLQKFHKELTDDIDDWLEMEPVAVMYTHRNDLVIGYVLHFLVLNLRTLLYLLIPVLVHWLQEQESQTLANLLKTLFLEYWLFLPHRLEYRDVYSLCHELIDPTDDPSLPVFWLLHRIGFWKQMIKDLRITSLFGTMKGFDNYESLLLDSLARSNWLLLAHIKAEELYELLNRNVQNPNNTTIIVSIVSELIASVKGELGSATSSHRTYAVLYSSYANVRKLVQAWLAFNPQCLFNSLDSGNDDLFDAIFLLLKYTYMKCLRIIKYLDDNWTASRLTKVREMLHKFKFLLHHVDIMTTTCGILKSYFLESASVTNDGKNIVALAEFFVDLMGENTEEAEVANFLLWIYGQGDEEMCRLARAYFDELYTEDTWQASRDLEHVHYILYE</sequence>
<organism evidence="1 2">
    <name type="scientific">Sungouiella intermedia</name>
    <dbReference type="NCBI Taxonomy" id="45354"/>
    <lineage>
        <taxon>Eukaryota</taxon>
        <taxon>Fungi</taxon>
        <taxon>Dikarya</taxon>
        <taxon>Ascomycota</taxon>
        <taxon>Saccharomycotina</taxon>
        <taxon>Pichiomycetes</taxon>
        <taxon>Metschnikowiaceae</taxon>
        <taxon>Sungouiella</taxon>
    </lineage>
</organism>
<protein>
    <submittedName>
        <fullName evidence="1">CIC11C00000005103</fullName>
    </submittedName>
</protein>
<dbReference type="EMBL" id="LT635764">
    <property type="protein sequence ID" value="SGZ50154.1"/>
    <property type="molecule type" value="Genomic_DNA"/>
</dbReference>
<proteinExistence type="predicted"/>
<dbReference type="AlphaFoldDB" id="A0A1L0BIW9"/>
<dbReference type="Proteomes" id="UP000182259">
    <property type="component" value="Chromosome I"/>
</dbReference>
<evidence type="ECO:0000313" key="1">
    <source>
        <dbReference type="EMBL" id="SGZ50154.1"/>
    </source>
</evidence>